<name>A0A8T4KSD8_9ARCH</name>
<dbReference type="EMBL" id="JAGVWD010000019">
    <property type="protein sequence ID" value="MBS3057271.1"/>
    <property type="molecule type" value="Genomic_DNA"/>
</dbReference>
<accession>A0A8T4KSD8</accession>
<proteinExistence type="predicted"/>
<keyword evidence="1" id="KW-0819">tRNA processing</keyword>
<reference evidence="2" key="1">
    <citation type="submission" date="2021-03" db="EMBL/GenBank/DDBJ databases">
        <authorList>
            <person name="Jaffe A."/>
        </authorList>
    </citation>
    <scope>NUCLEOTIDE SEQUENCE</scope>
    <source>
        <strain evidence="2">RIFCSPHIGHO2_01_FULL_AR10_44_11</strain>
    </source>
</reference>
<gene>
    <name evidence="2" type="ORF">J4415_01430</name>
</gene>
<dbReference type="Pfam" id="PF01876">
    <property type="entry name" value="RNase_P_p30"/>
    <property type="match status" value="1"/>
</dbReference>
<dbReference type="AlphaFoldDB" id="A0A8T4KSD8"/>
<dbReference type="Proteomes" id="UP000677687">
    <property type="component" value="Unassembled WGS sequence"/>
</dbReference>
<dbReference type="GO" id="GO:0008033">
    <property type="term" value="P:tRNA processing"/>
    <property type="evidence" value="ECO:0007669"/>
    <property type="project" value="UniProtKB-KW"/>
</dbReference>
<evidence type="ECO:0000256" key="1">
    <source>
        <dbReference type="ARBA" id="ARBA00022694"/>
    </source>
</evidence>
<organism evidence="2 3">
    <name type="scientific">Candidatus Iainarchaeum sp</name>
    <dbReference type="NCBI Taxonomy" id="3101447"/>
    <lineage>
        <taxon>Archaea</taxon>
        <taxon>Candidatus Iainarchaeota</taxon>
        <taxon>Candidatus Iainarchaeia</taxon>
        <taxon>Candidatus Iainarchaeales</taxon>
        <taxon>Candidatus Iainarchaeaceae</taxon>
        <taxon>Candidatus Iainarchaeum</taxon>
    </lineage>
</organism>
<comment type="caution">
    <text evidence="2">The sequence shown here is derived from an EMBL/GenBank/DDBJ whole genome shotgun (WGS) entry which is preliminary data.</text>
</comment>
<dbReference type="Gene3D" id="3.20.20.140">
    <property type="entry name" value="Metal-dependent hydrolases"/>
    <property type="match status" value="1"/>
</dbReference>
<protein>
    <submittedName>
        <fullName evidence="2">Uncharacterized protein</fullName>
    </submittedName>
</protein>
<dbReference type="SUPFAM" id="SSF89550">
    <property type="entry name" value="PHP domain-like"/>
    <property type="match status" value="1"/>
</dbReference>
<sequence length="209" mass="23539">MILDLVFYSDLQSLKRNAKLLGIDAIIIAQNFRSQRDIDALRAEIKKSKFPFYICHLLGEPNQNDAKLFSGKADFIAVLGGSANMNKFAVSSNFVDFLIAPAGYGKNEFDTAIAQIASDNQKPIAIPFAQFLNCSSFQRSMLFKNYFFAVKIMKKFRINALFFSGAKKESELRAPLNLESFACLLGFSKEQGERFIERYAETILQKVGK</sequence>
<reference evidence="2" key="2">
    <citation type="submission" date="2021-05" db="EMBL/GenBank/DDBJ databases">
        <title>Protein family content uncovers lineage relationships and bacterial pathway maintenance mechanisms in DPANN archaea.</title>
        <authorList>
            <person name="Castelle C.J."/>
            <person name="Meheust R."/>
            <person name="Jaffe A.L."/>
            <person name="Seitz K."/>
            <person name="Gong X."/>
            <person name="Baker B.J."/>
            <person name="Banfield J.F."/>
        </authorList>
    </citation>
    <scope>NUCLEOTIDE SEQUENCE</scope>
    <source>
        <strain evidence="2">RIFCSPHIGHO2_01_FULL_AR10_44_11</strain>
    </source>
</reference>
<evidence type="ECO:0000313" key="3">
    <source>
        <dbReference type="Proteomes" id="UP000677687"/>
    </source>
</evidence>
<dbReference type="InterPro" id="IPR016195">
    <property type="entry name" value="Pol/histidinol_Pase-like"/>
</dbReference>
<dbReference type="InterPro" id="IPR002738">
    <property type="entry name" value="RNase_P_p30"/>
</dbReference>
<evidence type="ECO:0000313" key="2">
    <source>
        <dbReference type="EMBL" id="MBS3057271.1"/>
    </source>
</evidence>